<dbReference type="GO" id="GO:0009055">
    <property type="term" value="F:electron transfer activity"/>
    <property type="evidence" value="ECO:0007669"/>
    <property type="project" value="InterPro"/>
</dbReference>
<dbReference type="InterPro" id="IPR051459">
    <property type="entry name" value="Cytochrome_c-type_DH"/>
</dbReference>
<feature type="domain" description="Cytochrome c" evidence="7">
    <location>
        <begin position="59"/>
        <end position="156"/>
    </location>
</feature>
<feature type="domain" description="Cytochrome c" evidence="7">
    <location>
        <begin position="180"/>
        <end position="265"/>
    </location>
</feature>
<keyword evidence="3 4" id="KW-0408">Iron</keyword>
<dbReference type="InterPro" id="IPR009056">
    <property type="entry name" value="Cyt_c-like_dom"/>
</dbReference>
<evidence type="ECO:0000256" key="2">
    <source>
        <dbReference type="ARBA" id="ARBA00022723"/>
    </source>
</evidence>
<dbReference type="Pfam" id="PF21342">
    <property type="entry name" value="SoxA-TsdA_cyt-c"/>
    <property type="match status" value="1"/>
</dbReference>
<reference evidence="8 9" key="1">
    <citation type="submission" date="2018-06" db="EMBL/GenBank/DDBJ databases">
        <title>Genomic Encyclopedia of Type Strains, Phase IV (KMG-IV): sequencing the most valuable type-strain genomes for metagenomic binning, comparative biology and taxonomic classification.</title>
        <authorList>
            <person name="Goeker M."/>
        </authorList>
    </citation>
    <scope>NUCLEOTIDE SEQUENCE [LARGE SCALE GENOMIC DNA]</scope>
    <source>
        <strain evidence="8 9">DSM 25520</strain>
    </source>
</reference>
<keyword evidence="6" id="KW-0732">Signal</keyword>
<sequence length="323" mass="34214">MKSSRKQFIRGTLGLALLGLAGAAGAQAAAADAAPASTSSAPQFTPPAATAIPDDAFGKVVKQGQDIFLKTGLYAGKYVGNNLNCVSCHMDAGRRSDASPLWAAYVLYPAYRAKNGHVNTLAERLQGCFQYSMNGAKPAADSETIVALESYMYWMAKNAPTGVKLEGQGFKRLPKPAQPADYTRGQQVFQKNCALCHGANGQGQSVEGHMVFPALWGDDSFNWGAGMHSIPTAAAFIKANMPLGKGGSLTDQEAWDVAYYMNAQERPQDPRFNGSVEETQKKYHDAATDLYGQTVNGKVLGANSTPHGGMLRTKAPSASKPGA</sequence>
<name>A0A366H7Z9_9BURK</name>
<comment type="caution">
    <text evidence="8">The sequence shown here is derived from an EMBL/GenBank/DDBJ whole genome shotgun (WGS) entry which is preliminary data.</text>
</comment>
<dbReference type="PROSITE" id="PS51007">
    <property type="entry name" value="CYTC"/>
    <property type="match status" value="2"/>
</dbReference>
<evidence type="ECO:0000313" key="9">
    <source>
        <dbReference type="Proteomes" id="UP000253628"/>
    </source>
</evidence>
<feature type="region of interest" description="Disordered" evidence="5">
    <location>
        <begin position="301"/>
        <end position="323"/>
    </location>
</feature>
<evidence type="ECO:0000256" key="5">
    <source>
        <dbReference type="SAM" id="MobiDB-lite"/>
    </source>
</evidence>
<evidence type="ECO:0000256" key="4">
    <source>
        <dbReference type="PROSITE-ProRule" id="PRU00433"/>
    </source>
</evidence>
<dbReference type="OrthoDB" id="9808312at2"/>
<evidence type="ECO:0000256" key="6">
    <source>
        <dbReference type="SAM" id="SignalP"/>
    </source>
</evidence>
<dbReference type="Pfam" id="PF13442">
    <property type="entry name" value="Cytochrome_CBB3"/>
    <property type="match status" value="1"/>
</dbReference>
<dbReference type="EMBL" id="QNRQ01000007">
    <property type="protein sequence ID" value="RBP38323.1"/>
    <property type="molecule type" value="Genomic_DNA"/>
</dbReference>
<dbReference type="RefSeq" id="WP_113933884.1">
    <property type="nucleotide sequence ID" value="NZ_JACCEU010000008.1"/>
</dbReference>
<evidence type="ECO:0000256" key="3">
    <source>
        <dbReference type="ARBA" id="ARBA00023004"/>
    </source>
</evidence>
<protein>
    <submittedName>
        <fullName evidence="8">Thiosulfate dehydrogenase</fullName>
    </submittedName>
</protein>
<keyword evidence="2 4" id="KW-0479">Metal-binding</keyword>
<dbReference type="PANTHER" id="PTHR35008">
    <property type="entry name" value="BLL4482 PROTEIN-RELATED"/>
    <property type="match status" value="1"/>
</dbReference>
<dbReference type="GO" id="GO:0020037">
    <property type="term" value="F:heme binding"/>
    <property type="evidence" value="ECO:0007669"/>
    <property type="project" value="InterPro"/>
</dbReference>
<dbReference type="Gene3D" id="1.10.760.10">
    <property type="entry name" value="Cytochrome c-like domain"/>
    <property type="match status" value="2"/>
</dbReference>
<keyword evidence="9" id="KW-1185">Reference proteome</keyword>
<gene>
    <name evidence="8" type="ORF">DFR37_10787</name>
</gene>
<organism evidence="8 9">
    <name type="scientific">Eoetvoesiella caeni</name>
    <dbReference type="NCBI Taxonomy" id="645616"/>
    <lineage>
        <taxon>Bacteria</taxon>
        <taxon>Pseudomonadati</taxon>
        <taxon>Pseudomonadota</taxon>
        <taxon>Betaproteobacteria</taxon>
        <taxon>Burkholderiales</taxon>
        <taxon>Alcaligenaceae</taxon>
        <taxon>Eoetvoesiella</taxon>
    </lineage>
</organism>
<evidence type="ECO:0000256" key="1">
    <source>
        <dbReference type="ARBA" id="ARBA00022617"/>
    </source>
</evidence>
<keyword evidence="1 4" id="KW-0349">Heme</keyword>
<dbReference type="AlphaFoldDB" id="A0A366H7Z9"/>
<feature type="signal peptide" evidence="6">
    <location>
        <begin position="1"/>
        <end position="26"/>
    </location>
</feature>
<dbReference type="PROSITE" id="PS51318">
    <property type="entry name" value="TAT"/>
    <property type="match status" value="1"/>
</dbReference>
<dbReference type="GO" id="GO:0046872">
    <property type="term" value="F:metal ion binding"/>
    <property type="evidence" value="ECO:0007669"/>
    <property type="project" value="UniProtKB-KW"/>
</dbReference>
<proteinExistence type="predicted"/>
<evidence type="ECO:0000313" key="8">
    <source>
        <dbReference type="EMBL" id="RBP38323.1"/>
    </source>
</evidence>
<evidence type="ECO:0000259" key="7">
    <source>
        <dbReference type="PROSITE" id="PS51007"/>
    </source>
</evidence>
<accession>A0A366H7Z9</accession>
<feature type="chain" id="PRO_5016586408" evidence="6">
    <location>
        <begin position="27"/>
        <end position="323"/>
    </location>
</feature>
<dbReference type="PANTHER" id="PTHR35008:SF9">
    <property type="entry name" value="CYTOCHROME C DOMAIN-CONTAINING PROTEIN"/>
    <property type="match status" value="1"/>
</dbReference>
<dbReference type="InterPro" id="IPR036909">
    <property type="entry name" value="Cyt_c-like_dom_sf"/>
</dbReference>
<dbReference type="InterPro" id="IPR006311">
    <property type="entry name" value="TAT_signal"/>
</dbReference>
<dbReference type="SUPFAM" id="SSF46626">
    <property type="entry name" value="Cytochrome c"/>
    <property type="match status" value="2"/>
</dbReference>
<dbReference type="Proteomes" id="UP000253628">
    <property type="component" value="Unassembled WGS sequence"/>
</dbReference>